<sequence>MLVEFVKERLLAAIEELQGRAHEVADLSELLRKKALPNAPAVAYVLPLGLSGRGGESSAGAFTQMVDEIIGVVLVIRTANDVTGGRGVPKLDNLIWRVIEAVCGSAEAGAIGDFRLMRGRMVTVVDGSIFYQLDFATQLQVRITS</sequence>
<gene>
    <name evidence="1" type="ORF">ML536_19910</name>
</gene>
<dbReference type="InterPro" id="IPR056912">
    <property type="entry name" value="Phage_JBD30_tail_term-like"/>
</dbReference>
<evidence type="ECO:0000313" key="2">
    <source>
        <dbReference type="Proteomes" id="UP001156140"/>
    </source>
</evidence>
<evidence type="ECO:0000313" key="1">
    <source>
        <dbReference type="EMBL" id="MCI0129105.1"/>
    </source>
</evidence>
<dbReference type="EMBL" id="JALAZD010000004">
    <property type="protein sequence ID" value="MCI0129105.1"/>
    <property type="molecule type" value="Genomic_DNA"/>
</dbReference>
<protein>
    <submittedName>
        <fullName evidence="1">Uncharacterized protein</fullName>
    </submittedName>
</protein>
<reference evidence="1" key="1">
    <citation type="submission" date="2022-03" db="EMBL/GenBank/DDBJ databases">
        <title>The complete genome sequence of a Methyloterrigena soli.</title>
        <authorList>
            <person name="Zi Z."/>
        </authorList>
    </citation>
    <scope>NUCLEOTIDE SEQUENCE</scope>
    <source>
        <strain evidence="1">M48</strain>
    </source>
</reference>
<dbReference type="Pfam" id="PF23840">
    <property type="entry name" value="Phage_tail_terminator"/>
    <property type="match status" value="1"/>
</dbReference>
<dbReference type="RefSeq" id="WP_281737071.1">
    <property type="nucleotide sequence ID" value="NZ_JAKETQ010000004.1"/>
</dbReference>
<organism evidence="1 2">
    <name type="scientific">Paradevosia shaoguanensis</name>
    <dbReference type="NCBI Taxonomy" id="1335043"/>
    <lineage>
        <taxon>Bacteria</taxon>
        <taxon>Pseudomonadati</taxon>
        <taxon>Pseudomonadota</taxon>
        <taxon>Alphaproteobacteria</taxon>
        <taxon>Hyphomicrobiales</taxon>
        <taxon>Devosiaceae</taxon>
        <taxon>Paradevosia</taxon>
    </lineage>
</organism>
<keyword evidence="2" id="KW-1185">Reference proteome</keyword>
<proteinExistence type="predicted"/>
<comment type="caution">
    <text evidence="1">The sequence shown here is derived from an EMBL/GenBank/DDBJ whole genome shotgun (WGS) entry which is preliminary data.</text>
</comment>
<name>A0AA41QQE3_9HYPH</name>
<dbReference type="AlphaFoldDB" id="A0AA41QQE3"/>
<dbReference type="Proteomes" id="UP001156140">
    <property type="component" value="Unassembled WGS sequence"/>
</dbReference>
<accession>A0AA41QQE3</accession>